<dbReference type="GO" id="GO:0005829">
    <property type="term" value="C:cytosol"/>
    <property type="evidence" value="ECO:0007669"/>
    <property type="project" value="TreeGrafter"/>
</dbReference>
<gene>
    <name evidence="12" type="ORF">LKD81_12480</name>
</gene>
<dbReference type="PROSITE" id="PS51755">
    <property type="entry name" value="OMPR_PHOB"/>
    <property type="match status" value="1"/>
</dbReference>
<dbReference type="InterPro" id="IPR036388">
    <property type="entry name" value="WH-like_DNA-bd_sf"/>
</dbReference>
<evidence type="ECO:0000259" key="11">
    <source>
        <dbReference type="PROSITE" id="PS51755"/>
    </source>
</evidence>
<dbReference type="GO" id="GO:0006355">
    <property type="term" value="P:regulation of DNA-templated transcription"/>
    <property type="evidence" value="ECO:0007669"/>
    <property type="project" value="InterPro"/>
</dbReference>
<evidence type="ECO:0000256" key="4">
    <source>
        <dbReference type="ARBA" id="ARBA00023015"/>
    </source>
</evidence>
<dbReference type="Gene3D" id="3.40.50.2300">
    <property type="match status" value="1"/>
</dbReference>
<dbReference type="InterPro" id="IPR011006">
    <property type="entry name" value="CheY-like_superfamily"/>
</dbReference>
<evidence type="ECO:0000256" key="2">
    <source>
        <dbReference type="ARBA" id="ARBA00022553"/>
    </source>
</evidence>
<keyword evidence="2 8" id="KW-0597">Phosphoprotein</keyword>
<dbReference type="CDD" id="cd00383">
    <property type="entry name" value="trans_reg_C"/>
    <property type="match status" value="1"/>
</dbReference>
<dbReference type="Gene3D" id="6.10.250.690">
    <property type="match status" value="1"/>
</dbReference>
<dbReference type="SUPFAM" id="SSF52172">
    <property type="entry name" value="CheY-like"/>
    <property type="match status" value="1"/>
</dbReference>
<proteinExistence type="predicted"/>
<organism evidence="12 13">
    <name type="scientific">Hominifimenecus microfluidus</name>
    <dbReference type="NCBI Taxonomy" id="2885348"/>
    <lineage>
        <taxon>Bacteria</taxon>
        <taxon>Bacillati</taxon>
        <taxon>Bacillota</taxon>
        <taxon>Clostridia</taxon>
        <taxon>Lachnospirales</taxon>
        <taxon>Lachnospiraceae</taxon>
        <taxon>Hominifimenecus</taxon>
    </lineage>
</organism>
<dbReference type="GO" id="GO:0000156">
    <property type="term" value="F:phosphorelay response regulator activity"/>
    <property type="evidence" value="ECO:0007669"/>
    <property type="project" value="TreeGrafter"/>
</dbReference>
<dbReference type="GO" id="GO:0032993">
    <property type="term" value="C:protein-DNA complex"/>
    <property type="evidence" value="ECO:0007669"/>
    <property type="project" value="TreeGrafter"/>
</dbReference>
<evidence type="ECO:0000256" key="6">
    <source>
        <dbReference type="ARBA" id="ARBA00023163"/>
    </source>
</evidence>
<dbReference type="Gene3D" id="1.10.10.10">
    <property type="entry name" value="Winged helix-like DNA-binding domain superfamily/Winged helix DNA-binding domain"/>
    <property type="match status" value="1"/>
</dbReference>
<dbReference type="GO" id="GO:0000976">
    <property type="term" value="F:transcription cis-regulatory region binding"/>
    <property type="evidence" value="ECO:0007669"/>
    <property type="project" value="TreeGrafter"/>
</dbReference>
<dbReference type="RefSeq" id="WP_308454288.1">
    <property type="nucleotide sequence ID" value="NZ_JAJEQR010000039.1"/>
</dbReference>
<dbReference type="Pfam" id="PF00486">
    <property type="entry name" value="Trans_reg_C"/>
    <property type="match status" value="1"/>
</dbReference>
<reference evidence="12" key="1">
    <citation type="submission" date="2021-10" db="EMBL/GenBank/DDBJ databases">
        <title>Anaerobic single-cell dispensing facilitates the cultivation of human gut bacteria.</title>
        <authorList>
            <person name="Afrizal A."/>
        </authorList>
    </citation>
    <scope>NUCLEOTIDE SEQUENCE</scope>
    <source>
        <strain evidence="12">CLA-AA-H215</strain>
    </source>
</reference>
<dbReference type="Pfam" id="PF00072">
    <property type="entry name" value="Response_reg"/>
    <property type="match status" value="1"/>
</dbReference>
<dbReference type="PANTHER" id="PTHR48111">
    <property type="entry name" value="REGULATOR OF RPOS"/>
    <property type="match status" value="1"/>
</dbReference>
<dbReference type="InterPro" id="IPR001789">
    <property type="entry name" value="Sig_transdc_resp-reg_receiver"/>
</dbReference>
<dbReference type="SMART" id="SM00862">
    <property type="entry name" value="Trans_reg_C"/>
    <property type="match status" value="1"/>
</dbReference>
<feature type="DNA-binding region" description="OmpR/PhoB-type" evidence="9">
    <location>
        <begin position="124"/>
        <end position="223"/>
    </location>
</feature>
<evidence type="ECO:0000256" key="7">
    <source>
        <dbReference type="ARBA" id="ARBA00024867"/>
    </source>
</evidence>
<evidence type="ECO:0000313" key="12">
    <source>
        <dbReference type="EMBL" id="MCC2231803.1"/>
    </source>
</evidence>
<keyword evidence="13" id="KW-1185">Reference proteome</keyword>
<evidence type="ECO:0000259" key="10">
    <source>
        <dbReference type="PROSITE" id="PS50110"/>
    </source>
</evidence>
<evidence type="ECO:0000256" key="9">
    <source>
        <dbReference type="PROSITE-ProRule" id="PRU01091"/>
    </source>
</evidence>
<keyword evidence="6" id="KW-0804">Transcription</keyword>
<feature type="modified residue" description="4-aspartylphosphate" evidence="8">
    <location>
        <position position="51"/>
    </location>
</feature>
<feature type="domain" description="Response regulatory" evidence="10">
    <location>
        <begin position="3"/>
        <end position="115"/>
    </location>
</feature>
<dbReference type="PROSITE" id="PS50110">
    <property type="entry name" value="RESPONSE_REGULATORY"/>
    <property type="match status" value="1"/>
</dbReference>
<name>A0AAE3JFX0_9FIRM</name>
<dbReference type="PANTHER" id="PTHR48111:SF1">
    <property type="entry name" value="TWO-COMPONENT RESPONSE REGULATOR ORR33"/>
    <property type="match status" value="1"/>
</dbReference>
<dbReference type="InterPro" id="IPR016032">
    <property type="entry name" value="Sig_transdc_resp-reg_C-effctor"/>
</dbReference>
<evidence type="ECO:0000256" key="3">
    <source>
        <dbReference type="ARBA" id="ARBA00023012"/>
    </source>
</evidence>
<evidence type="ECO:0000313" key="13">
    <source>
        <dbReference type="Proteomes" id="UP001198182"/>
    </source>
</evidence>
<evidence type="ECO:0000256" key="1">
    <source>
        <dbReference type="ARBA" id="ARBA00018672"/>
    </source>
</evidence>
<dbReference type="InterPro" id="IPR039420">
    <property type="entry name" value="WalR-like"/>
</dbReference>
<feature type="domain" description="OmpR/PhoB-type" evidence="11">
    <location>
        <begin position="124"/>
        <end position="223"/>
    </location>
</feature>
<comment type="function">
    <text evidence="7">May play the central regulatory role in sporulation. It may be an element of the effector pathway responsible for the activation of sporulation genes in response to nutritional stress. Spo0A may act in concert with spo0H (a sigma factor) to control the expression of some genes that are critical to the sporulation process.</text>
</comment>
<dbReference type="SUPFAM" id="SSF46894">
    <property type="entry name" value="C-terminal effector domain of the bipartite response regulators"/>
    <property type="match status" value="1"/>
</dbReference>
<dbReference type="AlphaFoldDB" id="A0AAE3JFX0"/>
<keyword evidence="4" id="KW-0805">Transcription regulation</keyword>
<evidence type="ECO:0000256" key="8">
    <source>
        <dbReference type="PROSITE-ProRule" id="PRU00169"/>
    </source>
</evidence>
<accession>A0AAE3JFX0</accession>
<dbReference type="InterPro" id="IPR001867">
    <property type="entry name" value="OmpR/PhoB-type_DNA-bd"/>
</dbReference>
<evidence type="ECO:0000256" key="5">
    <source>
        <dbReference type="ARBA" id="ARBA00023125"/>
    </source>
</evidence>
<protein>
    <recommendedName>
        <fullName evidence="1">Stage 0 sporulation protein A homolog</fullName>
    </recommendedName>
</protein>
<keyword evidence="3" id="KW-0902">Two-component regulatory system</keyword>
<dbReference type="SMART" id="SM00448">
    <property type="entry name" value="REC"/>
    <property type="match status" value="1"/>
</dbReference>
<sequence>MIRTLMIEDDMLLAVALRLLLEENGHQVQAVCTYRETMMQDFSSYDFFCVDIHLPDGNGIDICREIRRAGRQPILVLTAYEDEDYAVRAFEAGADDYVIKPFRSRELVARMSALLRRTCRKPDMKGYRCGDLFVSAESVEVCWQGKPLDVSALEYRILALLLRQAGGRVSRDDMLKQVWQNSSEDVEDNTLSVNVGRLRRKLERLGCSGAIETCWGRGYRWVLPVTEERR</sequence>
<keyword evidence="5 9" id="KW-0238">DNA-binding</keyword>
<dbReference type="EMBL" id="JAJEQR010000039">
    <property type="protein sequence ID" value="MCC2231803.1"/>
    <property type="molecule type" value="Genomic_DNA"/>
</dbReference>
<comment type="caution">
    <text evidence="12">The sequence shown here is derived from an EMBL/GenBank/DDBJ whole genome shotgun (WGS) entry which is preliminary data.</text>
</comment>
<dbReference type="Proteomes" id="UP001198182">
    <property type="component" value="Unassembled WGS sequence"/>
</dbReference>